<comment type="catalytic activity">
    <reaction evidence="11">
        <text>apo-[peptidyl-carrier protein] + CoA = holo-[peptidyl-carrier protein] + adenosine 3',5'-bisphosphate + H(+)</text>
        <dbReference type="Rhea" id="RHEA:46228"/>
        <dbReference type="Rhea" id="RHEA-COMP:11479"/>
        <dbReference type="Rhea" id="RHEA-COMP:11480"/>
        <dbReference type="ChEBI" id="CHEBI:15378"/>
        <dbReference type="ChEBI" id="CHEBI:29999"/>
        <dbReference type="ChEBI" id="CHEBI:57287"/>
        <dbReference type="ChEBI" id="CHEBI:58343"/>
        <dbReference type="ChEBI" id="CHEBI:64479"/>
    </reaction>
</comment>
<keyword evidence="13" id="KW-0460">Magnesium</keyword>
<dbReference type="GO" id="GO:0009366">
    <property type="term" value="C:enterobactin synthetase complex"/>
    <property type="evidence" value="ECO:0007669"/>
    <property type="project" value="InterPro"/>
</dbReference>
<comment type="catalytic activity">
    <reaction evidence="10">
        <text>apo-[aryl-carrier protein] + CoA = holo-[aryl-carrier protein] + adenosine 3',5'-bisphosphate + H(+)</text>
        <dbReference type="Rhea" id="RHEA:48404"/>
        <dbReference type="Rhea" id="RHEA-COMP:15903"/>
        <dbReference type="Rhea" id="RHEA-COMP:17557"/>
        <dbReference type="ChEBI" id="CHEBI:15378"/>
        <dbReference type="ChEBI" id="CHEBI:29999"/>
        <dbReference type="ChEBI" id="CHEBI:57287"/>
        <dbReference type="ChEBI" id="CHEBI:58343"/>
        <dbReference type="ChEBI" id="CHEBI:64479"/>
    </reaction>
</comment>
<dbReference type="GO" id="GO:0000287">
    <property type="term" value="F:magnesium ion binding"/>
    <property type="evidence" value="ECO:0007669"/>
    <property type="project" value="InterPro"/>
</dbReference>
<sequence>MINLTETSFTNLNNTEIKIISCNYNLDLYSDSLFTEYNINLPKSVSESCAKRKAEYLAGRVCAKHALNYFSFKNWELNSHPQFRYPLWPDNINGSITHTKQYAAAAVTNNKNLLIGIDSEKILNRDNLIKLGNIIINSNEFNNISKNNNFSENIIYTLSFSAKESLFKCIFKLVNKYLDFHDSEILEVNSCNQSFKIILKNIPHLNNEFIGYYNLQEDRINTIITHLNN</sequence>
<dbReference type="Pfam" id="PF17837">
    <property type="entry name" value="4PPT_N"/>
    <property type="match status" value="1"/>
</dbReference>
<evidence type="ECO:0000259" key="14">
    <source>
        <dbReference type="Pfam" id="PF01648"/>
    </source>
</evidence>
<comment type="similarity">
    <text evidence="3">Belongs to the P-Pant transferase superfamily. EntD family.</text>
</comment>
<dbReference type="EMBL" id="QOVW01000062">
    <property type="protein sequence ID" value="RDB36360.1"/>
    <property type="molecule type" value="Genomic_DNA"/>
</dbReference>
<evidence type="ECO:0000256" key="5">
    <source>
        <dbReference type="ARBA" id="ARBA00019087"/>
    </source>
</evidence>
<dbReference type="InterPro" id="IPR041354">
    <property type="entry name" value="4PPT_N"/>
</dbReference>
<evidence type="ECO:0000256" key="13">
    <source>
        <dbReference type="PIRSR" id="PIRSR603542-2"/>
    </source>
</evidence>
<evidence type="ECO:0000313" key="17">
    <source>
        <dbReference type="Proteomes" id="UP000253934"/>
    </source>
</evidence>
<feature type="binding site" evidence="12">
    <location>
        <position position="60"/>
    </location>
    <ligand>
        <name>CoA</name>
        <dbReference type="ChEBI" id="CHEBI:57287"/>
    </ligand>
</feature>
<comment type="caution">
    <text evidence="16">The sequence shown here is derived from an EMBL/GenBank/DDBJ whole genome shotgun (WGS) entry which is preliminary data.</text>
</comment>
<dbReference type="UniPathway" id="UPA00017"/>
<feature type="binding site" evidence="12">
    <location>
        <position position="52"/>
    </location>
    <ligand>
        <name>CoA</name>
        <dbReference type="ChEBI" id="CHEBI:57287"/>
    </ligand>
</feature>
<dbReference type="GO" id="GO:0008897">
    <property type="term" value="F:holo-[acyl-carrier-protein] synthase activity"/>
    <property type="evidence" value="ECO:0007669"/>
    <property type="project" value="InterPro"/>
</dbReference>
<evidence type="ECO:0000256" key="3">
    <source>
        <dbReference type="ARBA" id="ARBA00008342"/>
    </source>
</evidence>
<feature type="binding site" evidence="13">
    <location>
        <position position="120"/>
    </location>
    <ligand>
        <name>Mg(2+)</name>
        <dbReference type="ChEBI" id="CHEBI:18420"/>
    </ligand>
</feature>
<dbReference type="PANTHER" id="PTHR38096:SF1">
    <property type="entry name" value="ENTEROBACTIN SYNTHASE COMPONENT D"/>
    <property type="match status" value="1"/>
</dbReference>
<feature type="binding site" evidence="12">
    <location>
        <position position="164"/>
    </location>
    <ligand>
        <name>CoA</name>
        <dbReference type="ChEBI" id="CHEBI:57287"/>
    </ligand>
</feature>
<evidence type="ECO:0000256" key="1">
    <source>
        <dbReference type="ARBA" id="ARBA00003937"/>
    </source>
</evidence>
<evidence type="ECO:0000256" key="10">
    <source>
        <dbReference type="ARBA" id="ARBA00049176"/>
    </source>
</evidence>
<protein>
    <recommendedName>
        <fullName evidence="5">Enterobactin synthase component D</fullName>
    </recommendedName>
    <alternativeName>
        <fullName evidence="8">4'-phosphopantetheinyl transferase EntD</fullName>
    </alternativeName>
    <alternativeName>
        <fullName evidence="9">Enterochelin synthase D</fullName>
    </alternativeName>
</protein>
<evidence type="ECO:0000259" key="15">
    <source>
        <dbReference type="Pfam" id="PF17837"/>
    </source>
</evidence>
<dbReference type="InterPro" id="IPR003542">
    <property type="entry name" value="Enbac_synth_compD-like"/>
</dbReference>
<evidence type="ECO:0000256" key="12">
    <source>
        <dbReference type="PIRSR" id="PIRSR603542-1"/>
    </source>
</evidence>
<evidence type="ECO:0000256" key="9">
    <source>
        <dbReference type="ARBA" id="ARBA00031996"/>
    </source>
</evidence>
<dbReference type="AlphaFoldDB" id="A0A369KSJ0"/>
<feature type="binding site" evidence="12">
    <location>
        <begin position="97"/>
        <end position="98"/>
    </location>
    <ligand>
        <name>CoA</name>
        <dbReference type="ChEBI" id="CHEBI:57287"/>
    </ligand>
</feature>
<dbReference type="GO" id="GO:0005886">
    <property type="term" value="C:plasma membrane"/>
    <property type="evidence" value="ECO:0007669"/>
    <property type="project" value="TreeGrafter"/>
</dbReference>
<keyword evidence="13" id="KW-0479">Metal-binding</keyword>
<comment type="pathway">
    <text evidence="2">Siderophore biosynthesis; enterobactin biosynthesis.</text>
</comment>
<evidence type="ECO:0000256" key="11">
    <source>
        <dbReference type="ARBA" id="ARBA00049191"/>
    </source>
</evidence>
<dbReference type="Gene3D" id="3.90.470.20">
    <property type="entry name" value="4'-phosphopantetheinyl transferase domain"/>
    <property type="match status" value="1"/>
</dbReference>
<feature type="binding site" evidence="12">
    <location>
        <position position="118"/>
    </location>
    <ligand>
        <name>CoA</name>
        <dbReference type="ChEBI" id="CHEBI:57287"/>
    </ligand>
</feature>
<proteinExistence type="inferred from homology"/>
<comment type="subunit">
    <text evidence="4">EntB, EntD, EntE, and EntF form a multienzyme complex called enterobactin synthase.</text>
</comment>
<feature type="binding site" evidence="12">
    <location>
        <position position="178"/>
    </location>
    <ligand>
        <name>CoA</name>
        <dbReference type="ChEBI" id="CHEBI:57287"/>
    </ligand>
</feature>
<dbReference type="GO" id="GO:0009239">
    <property type="term" value="P:enterobactin biosynthetic process"/>
    <property type="evidence" value="ECO:0007669"/>
    <property type="project" value="UniProtKB-UniPathway"/>
</dbReference>
<feature type="binding site" evidence="12">
    <location>
        <position position="168"/>
    </location>
    <ligand>
        <name>CoA</name>
        <dbReference type="ChEBI" id="CHEBI:57287"/>
    </ligand>
</feature>
<reference evidence="16" key="1">
    <citation type="submission" date="2018-04" db="EMBL/GenBank/DDBJ databases">
        <title>Draft genome sequence of the Candidatus Spirobacillus cienkowskii, a pathogen of freshwater Daphnia species, reconstructed from hemolymph metagenomic reads.</title>
        <authorList>
            <person name="Bresciani L."/>
            <person name="Lemos L.N."/>
            <person name="Wale N."/>
            <person name="Lin J.Y."/>
            <person name="Fernandes G.R."/>
            <person name="Duffy M.A."/>
            <person name="Rodrigues J.M."/>
        </authorList>
    </citation>
    <scope>NUCLEOTIDE SEQUENCE [LARGE SCALE GENOMIC DNA]</scope>
    <source>
        <strain evidence="16">Binning01</strain>
    </source>
</reference>
<feature type="binding site" evidence="13">
    <location>
        <position position="118"/>
    </location>
    <ligand>
        <name>Mg(2+)</name>
        <dbReference type="ChEBI" id="CHEBI:18420"/>
    </ligand>
</feature>
<evidence type="ECO:0000256" key="6">
    <source>
        <dbReference type="ARBA" id="ARBA00022679"/>
    </source>
</evidence>
<gene>
    <name evidence="16" type="ORF">DCC88_05610</name>
</gene>
<dbReference type="PRINTS" id="PR01399">
    <property type="entry name" value="ENTSNTHTASED"/>
</dbReference>
<feature type="domain" description="4'-phosphopantetheinyl transferase" evidence="14">
    <location>
        <begin position="115"/>
        <end position="199"/>
    </location>
</feature>
<dbReference type="PANTHER" id="PTHR38096">
    <property type="entry name" value="ENTEROBACTIN SYNTHASE COMPONENT D"/>
    <property type="match status" value="1"/>
</dbReference>
<evidence type="ECO:0000256" key="2">
    <source>
        <dbReference type="ARBA" id="ARBA00004993"/>
    </source>
</evidence>
<evidence type="ECO:0000256" key="4">
    <source>
        <dbReference type="ARBA" id="ARBA00011503"/>
    </source>
</evidence>
<keyword evidence="6" id="KW-0808">Transferase</keyword>
<organism evidence="16 17">
    <name type="scientific">Spirobacillus cienkowskii</name>
    <dbReference type="NCBI Taxonomy" id="495820"/>
    <lineage>
        <taxon>Bacteria</taxon>
        <taxon>Pseudomonadati</taxon>
        <taxon>Bdellovibrionota</taxon>
        <taxon>Oligoflexia</taxon>
        <taxon>Silvanigrellales</taxon>
        <taxon>Spirobacillus</taxon>
    </lineage>
</organism>
<comment type="function">
    <text evidence="1">Involved in the biosynthesis of the siderophore enterobactin (enterochelin), which is a macrocyclic trimeric lactone of N-(2,3-dihydroxybenzoyl)-serine. The serine trilactone serves as a scaffolding for the three catechol functionalities that provide hexadentate coordination for the tightly ligated iron(2+) atoms. Plays an essential role in the assembly of the enterobactin by catalyzing the transfer of the 4'-phosphopantetheine (Ppant) moiety from coenzyme A to the apo-domains of both EntB (ArCP domain) and EntF (PCP domain) to yield their holo-forms which make them competent for the activation of 2,3-dihydroxybenzoate (DHB) and L-serine, respectively.</text>
</comment>
<accession>A0A369KSJ0</accession>
<dbReference type="InterPro" id="IPR008278">
    <property type="entry name" value="4-PPantetheinyl_Trfase_dom"/>
</dbReference>
<evidence type="ECO:0000256" key="7">
    <source>
        <dbReference type="ARBA" id="ARBA00023191"/>
    </source>
</evidence>
<dbReference type="Pfam" id="PF01648">
    <property type="entry name" value="ACPS"/>
    <property type="match status" value="1"/>
</dbReference>
<feature type="domain" description="4'-phosphopantetheinyl transferase N-terminal" evidence="15">
    <location>
        <begin position="45"/>
        <end position="107"/>
    </location>
</feature>
<dbReference type="InterPro" id="IPR037143">
    <property type="entry name" value="4-PPantetheinyl_Trfase_dom_sf"/>
</dbReference>
<keyword evidence="7" id="KW-0259">Enterobactin biosynthesis</keyword>
<keyword evidence="17" id="KW-1185">Reference proteome</keyword>
<dbReference type="SUPFAM" id="SSF56214">
    <property type="entry name" value="4'-phosphopantetheinyl transferase"/>
    <property type="match status" value="1"/>
</dbReference>
<comment type="cofactor">
    <cofactor evidence="13">
        <name>Mg(2+)</name>
        <dbReference type="ChEBI" id="CHEBI:18420"/>
    </cofactor>
</comment>
<name>A0A369KSJ0_9BACT</name>
<dbReference type="Proteomes" id="UP000253934">
    <property type="component" value="Unassembled WGS sequence"/>
</dbReference>
<evidence type="ECO:0000313" key="16">
    <source>
        <dbReference type="EMBL" id="RDB36360.1"/>
    </source>
</evidence>
<evidence type="ECO:0000256" key="8">
    <source>
        <dbReference type="ARBA" id="ARBA00029894"/>
    </source>
</evidence>